<evidence type="ECO:0000259" key="5">
    <source>
        <dbReference type="Pfam" id="PF03065"/>
    </source>
</evidence>
<accession>A0ABT8TEE3</accession>
<dbReference type="PANTHER" id="PTHR36306">
    <property type="entry name" value="ALPHA-AMYLASE-RELATED-RELATED"/>
    <property type="match status" value="1"/>
</dbReference>
<comment type="caution">
    <text evidence="6">The sequence shown here is derived from an EMBL/GenBank/DDBJ whole genome shotgun (WGS) entry which is preliminary data.</text>
</comment>
<proteinExistence type="inferred from homology"/>
<dbReference type="Proteomes" id="UP001168380">
    <property type="component" value="Unassembled WGS sequence"/>
</dbReference>
<evidence type="ECO:0000313" key="7">
    <source>
        <dbReference type="Proteomes" id="UP001168380"/>
    </source>
</evidence>
<feature type="domain" description="Glycoside hydrolase family 57 N-terminal" evidence="5">
    <location>
        <begin position="10"/>
        <end position="441"/>
    </location>
</feature>
<dbReference type="SUPFAM" id="SSF88713">
    <property type="entry name" value="Glycoside hydrolase/deacetylase"/>
    <property type="match status" value="1"/>
</dbReference>
<keyword evidence="6" id="KW-0378">Hydrolase</keyword>
<dbReference type="Gene3D" id="3.20.110.10">
    <property type="entry name" value="Glycoside hydrolase 38, N terminal domain"/>
    <property type="match status" value="1"/>
</dbReference>
<sequence length="572" mass="64859">MNSGTRIPVVFLWHMHQPDYRDCVTGEYYFPWTYLHALKDYVDMAAHLEAHPGCKAVFNFVPILIEQLADYASQLKHYLERGDAIKDPLLALLTSAERPAPGSERFADLLAKCTRANRERIIERFCPYRQLVNMLDTWQQDDALPCYFNQQYLTDMAVWYHLGWLGETVRRSDKRVTKLQEQGTGFTPEHCTQLLEIIHELMADLLPRYRRLAESGQAEIITSPYAHPILPLLQDFASTREAMPDALLPAASHYPGGQGRAIWHLEKGLAVFKDHFGFRPKGCWASEGSLSDSTLALLSEVGFKWSATGDSVMYNSLKLPANEQAAQRIEQQPDKRHSVFSVADKATGVFFRDDGLSDKIGFEYANWHADDAVGDFLHHLENIAKSASNPEDCVISIIMDGENAWEYYPENAYYFLDALYARLEDHPRLYTTTYSEWLETTPKSVALNSLCAGSWVYGTFSTWIADSEKNKAWDILCQAKLDYDSAVEAGLAGDSRRLADLQLALCEGSDWFWWFGDYNPSDSVRDFDYLFRQHVTNLYNIIGKKPPEKLATPISKGSGSPANGGVMRQGHL</sequence>
<dbReference type="EMBL" id="JAULRT010000052">
    <property type="protein sequence ID" value="MDO3382471.1"/>
    <property type="molecule type" value="Genomic_DNA"/>
</dbReference>
<evidence type="ECO:0000256" key="3">
    <source>
        <dbReference type="RuleBase" id="RU361196"/>
    </source>
</evidence>
<dbReference type="InterPro" id="IPR004300">
    <property type="entry name" value="Glyco_hydro_57_N"/>
</dbReference>
<keyword evidence="2 3" id="KW-0119">Carbohydrate metabolism</keyword>
<protein>
    <submittedName>
        <fullName evidence="6">Glycoside hydrolase family 57 protein</fullName>
    </submittedName>
</protein>
<dbReference type="InterPro" id="IPR027291">
    <property type="entry name" value="Glyco_hydro_38_N_sf"/>
</dbReference>
<feature type="region of interest" description="Disordered" evidence="4">
    <location>
        <begin position="550"/>
        <end position="572"/>
    </location>
</feature>
<evidence type="ECO:0000256" key="2">
    <source>
        <dbReference type="ARBA" id="ARBA00023277"/>
    </source>
</evidence>
<comment type="similarity">
    <text evidence="1 3">Belongs to the glycosyl hydrolase 57 family.</text>
</comment>
<dbReference type="RefSeq" id="WP_302712740.1">
    <property type="nucleotide sequence ID" value="NZ_JAULRT010000052.1"/>
</dbReference>
<reference evidence="6" key="1">
    <citation type="submission" date="2023-07" db="EMBL/GenBank/DDBJ databases">
        <title>Gilvimarinus algae sp. nov., isolated from the surface of Kelp.</title>
        <authorList>
            <person name="Sun Y.Y."/>
            <person name="Gong Y."/>
            <person name="Du Z.J."/>
        </authorList>
    </citation>
    <scope>NUCLEOTIDE SEQUENCE</scope>
    <source>
        <strain evidence="6">SDUM040014</strain>
    </source>
</reference>
<dbReference type="InterPro" id="IPR011330">
    <property type="entry name" value="Glyco_hydro/deAcase_b/a-brl"/>
</dbReference>
<keyword evidence="7" id="KW-1185">Reference proteome</keyword>
<evidence type="ECO:0000256" key="4">
    <source>
        <dbReference type="SAM" id="MobiDB-lite"/>
    </source>
</evidence>
<dbReference type="GO" id="GO:0016787">
    <property type="term" value="F:hydrolase activity"/>
    <property type="evidence" value="ECO:0007669"/>
    <property type="project" value="UniProtKB-KW"/>
</dbReference>
<organism evidence="6 7">
    <name type="scientific">Gilvimarinus algae</name>
    <dbReference type="NCBI Taxonomy" id="3058037"/>
    <lineage>
        <taxon>Bacteria</taxon>
        <taxon>Pseudomonadati</taxon>
        <taxon>Pseudomonadota</taxon>
        <taxon>Gammaproteobacteria</taxon>
        <taxon>Cellvibrionales</taxon>
        <taxon>Cellvibrionaceae</taxon>
        <taxon>Gilvimarinus</taxon>
    </lineage>
</organism>
<dbReference type="InterPro" id="IPR052046">
    <property type="entry name" value="GH57_Enzymes"/>
</dbReference>
<dbReference type="Pfam" id="PF03065">
    <property type="entry name" value="Glyco_hydro_57"/>
    <property type="match status" value="1"/>
</dbReference>
<dbReference type="CDD" id="cd10796">
    <property type="entry name" value="GH57N_APU"/>
    <property type="match status" value="1"/>
</dbReference>
<gene>
    <name evidence="6" type="ORF">QWI16_09820</name>
</gene>
<dbReference type="PANTHER" id="PTHR36306:SF1">
    <property type="entry name" value="ALPHA-AMYLASE-RELATED"/>
    <property type="match status" value="1"/>
</dbReference>
<evidence type="ECO:0000256" key="1">
    <source>
        <dbReference type="ARBA" id="ARBA00006821"/>
    </source>
</evidence>
<name>A0ABT8TEE3_9GAMM</name>
<evidence type="ECO:0000313" key="6">
    <source>
        <dbReference type="EMBL" id="MDO3382471.1"/>
    </source>
</evidence>